<dbReference type="InterPro" id="IPR038563">
    <property type="entry name" value="Endonuclease_7_sf"/>
</dbReference>
<sequence>MDRQGSSGGIIAKRKIRKKAVKAPVHNGWLKDSKDIANFRKELSEEQDGLDPILCEPLRKPCLDHDHLTGRCRGVLSQCTNTFEGYVLKYWMKYCNEYTDCSLSEALRRMADYLEKDYSDFPLHKNYRDDMTKFLRRCSKATIIARAESDLNLVIDPECTKHEAIEFYMQEFIKKTEERDFYGDEKGIQSLRLGPDQDEIP</sequence>
<evidence type="ECO:0000313" key="2">
    <source>
        <dbReference type="Proteomes" id="UP000026907"/>
    </source>
</evidence>
<name>A0A023MHV2_9CAUD</name>
<dbReference type="Pfam" id="PF02945">
    <property type="entry name" value="Endonuclease_7"/>
    <property type="match status" value="1"/>
</dbReference>
<dbReference type="KEGG" id="vg:19486815"/>
<organism evidence="1 2">
    <name type="scientific">Escherichia phage FFH2</name>
    <dbReference type="NCBI Taxonomy" id="1446490"/>
    <lineage>
        <taxon>Viruses</taxon>
        <taxon>Duplodnaviria</taxon>
        <taxon>Heunggongvirae</taxon>
        <taxon>Uroviricota</taxon>
        <taxon>Caudoviricetes</taxon>
        <taxon>Vequintavirinae</taxon>
        <taxon>Vequintavirus</taxon>
        <taxon>Vequintavirus PDX</taxon>
        <taxon>Vequintavirus FFH2</taxon>
    </lineage>
</organism>
<dbReference type="SUPFAM" id="SSF54060">
    <property type="entry name" value="His-Me finger endonucleases"/>
    <property type="match status" value="1"/>
</dbReference>
<dbReference type="GO" id="GO:0004519">
    <property type="term" value="F:endonuclease activity"/>
    <property type="evidence" value="ECO:0007669"/>
    <property type="project" value="UniProtKB-KW"/>
</dbReference>
<dbReference type="GeneID" id="19486815"/>
<evidence type="ECO:0000313" key="1">
    <source>
        <dbReference type="EMBL" id="AHN83678.1"/>
    </source>
</evidence>
<reference evidence="1 2" key="1">
    <citation type="journal article" date="2014" name="Genome Announc.">
        <title>Complete Genome Sequences of Two Escherichia coli O157:H7 Phages Effective in Limiting Contamination of Food Products.</title>
        <authorList>
            <person name="Hong Y."/>
            <person name="Pan Y."/>
            <person name="Harman N.J."/>
            <person name="Ebner P.D."/>
        </authorList>
    </citation>
    <scope>NUCLEOTIDE SEQUENCE [LARGE SCALE GENOMIC DNA]</scope>
</reference>
<dbReference type="Proteomes" id="UP000026907">
    <property type="component" value="Segment"/>
</dbReference>
<dbReference type="InterPro" id="IPR004211">
    <property type="entry name" value="Endonuclease_7"/>
</dbReference>
<accession>A0A023MHV2</accession>
<protein>
    <submittedName>
        <fullName evidence="1">EndoVII packaging and recombination endonuclease</fullName>
    </submittedName>
</protein>
<proteinExistence type="predicted"/>
<dbReference type="RefSeq" id="YP_009030999.1">
    <property type="nucleotide sequence ID" value="NC_024134.1"/>
</dbReference>
<keyword evidence="1" id="KW-0255">Endonuclease</keyword>
<dbReference type="Gene3D" id="3.40.1800.10">
    <property type="entry name" value="His-Me finger endonucleases"/>
    <property type="match status" value="1"/>
</dbReference>
<dbReference type="InterPro" id="IPR044925">
    <property type="entry name" value="His-Me_finger_sf"/>
</dbReference>
<keyword evidence="1" id="KW-0378">Hydrolase</keyword>
<keyword evidence="2" id="KW-1185">Reference proteome</keyword>
<keyword evidence="1" id="KW-0540">Nuclease</keyword>
<dbReference type="EMBL" id="KJ190158">
    <property type="protein sequence ID" value="AHN83678.1"/>
    <property type="molecule type" value="Genomic_DNA"/>
</dbReference>